<dbReference type="VEuPathDB" id="FungiDB:EYZ11_007887"/>
<dbReference type="GO" id="GO:0005262">
    <property type="term" value="F:calcium channel activity"/>
    <property type="evidence" value="ECO:0007669"/>
    <property type="project" value="InterPro"/>
</dbReference>
<dbReference type="GO" id="GO:0098703">
    <property type="term" value="P:calcium ion import across plasma membrane"/>
    <property type="evidence" value="ECO:0007669"/>
    <property type="project" value="InterPro"/>
</dbReference>
<dbReference type="PANTHER" id="PTHR39142:SF1">
    <property type="entry name" value="AEL197CP"/>
    <property type="match status" value="1"/>
</dbReference>
<sequence>MSMWLGSFPQGHSGATVGAIILYCVVTLAVLNSRFADAAGLKPCASENQSELSLGDGNARFPFTLEAYNGLVLEDVVDESGEPRGLDLIRRAPTGSSALANNQHKTGIVKLGEIHWWYFPKDAWNGKTINKTSEGQDHDNSKRSTAVYLSLTTCSKPNFDKSDSGHVPALPQLEVYISTSESLQRPGPGGDSRSQSKVNAEDGYMRIATQVQGDVYVGVAAPNNSDYSGSYSYEIAASVDGYYHNVDDEDDFLHFLDTDMKAALLTTKNLTDLSSPNTSSWLNMTPRYTIFVSSFNDTAISGLHRSYCALDRHAQIGKDGVEVSMTTRGMKPKEQFFITGLNRSSVYTAILAMDGNSTRPKNGSVGGGGKVWKPLKFTTKADENCALLFDLSFCSDVAYAVPSRPSIKSGDLGLIYDEYAAAMYKNFSYSLDQIQCDAPSESRFSLAVGCDDCGRAYKQWLCAVTIPRCTDFSSTDKFLQVRNAGQKFINGSSLSGNDPLLQSPVTNQSRNSLIDSQVRPGPYKEVLPCQDVCYNLAMSCPAALGFSCPDGNWLNASYGTRSEDIITCNYPGGGELPERRARFVPVSLDEFVCTGYRMDLFLGAAMLRRSQLCDPEPLAAL</sequence>
<proteinExistence type="predicted"/>
<organism evidence="1 2">
    <name type="scientific">Aspergillus tanneri</name>
    <dbReference type="NCBI Taxonomy" id="1220188"/>
    <lineage>
        <taxon>Eukaryota</taxon>
        <taxon>Fungi</taxon>
        <taxon>Dikarya</taxon>
        <taxon>Ascomycota</taxon>
        <taxon>Pezizomycotina</taxon>
        <taxon>Eurotiomycetes</taxon>
        <taxon>Eurotiomycetidae</taxon>
        <taxon>Eurotiales</taxon>
        <taxon>Aspergillaceae</taxon>
        <taxon>Aspergillus</taxon>
        <taxon>Aspergillus subgen. Circumdati</taxon>
    </lineage>
</organism>
<dbReference type="OrthoDB" id="5405745at2759"/>
<gene>
    <name evidence="1" type="primary">ALR1_1</name>
    <name evidence="1" type="ORF">ATNIH1004_009906</name>
</gene>
<reference evidence="1 2" key="1">
    <citation type="submission" date="2019-08" db="EMBL/GenBank/DDBJ databases">
        <title>The genome sequence of a newly discovered highly antifungal drug resistant Aspergillus species, Aspergillus tanneri NIH 1004.</title>
        <authorList>
            <person name="Mounaud S."/>
            <person name="Singh I."/>
            <person name="Joardar V."/>
            <person name="Pakala S."/>
            <person name="Pakala S."/>
            <person name="Venepally P."/>
            <person name="Chung J.K."/>
            <person name="Losada L."/>
            <person name="Nierman W.C."/>
        </authorList>
    </citation>
    <scope>NUCLEOTIDE SEQUENCE [LARGE SCALE GENOMIC DNA]</scope>
    <source>
        <strain evidence="1 2">NIH1004</strain>
    </source>
</reference>
<dbReference type="RefSeq" id="XP_033422506.1">
    <property type="nucleotide sequence ID" value="XM_033574488.1"/>
</dbReference>
<evidence type="ECO:0000313" key="2">
    <source>
        <dbReference type="Proteomes" id="UP000324241"/>
    </source>
</evidence>
<dbReference type="Proteomes" id="UP000324241">
    <property type="component" value="Unassembled WGS sequence"/>
</dbReference>
<protein>
    <submittedName>
        <fullName evidence="1">Mg(2+) transporter</fullName>
    </submittedName>
</protein>
<name>A0A5M9MCX0_9EURO</name>
<dbReference type="AlphaFoldDB" id="A0A5M9MCX0"/>
<dbReference type="EMBL" id="QUQM01000005">
    <property type="protein sequence ID" value="KAA8643144.1"/>
    <property type="molecule type" value="Genomic_DNA"/>
</dbReference>
<accession>A0A5M9MCX0</accession>
<evidence type="ECO:0000313" key="1">
    <source>
        <dbReference type="EMBL" id="KAA8643144.1"/>
    </source>
</evidence>
<dbReference type="GeneID" id="54332608"/>
<dbReference type="PANTHER" id="PTHR39142">
    <property type="entry name" value="MID1P"/>
    <property type="match status" value="1"/>
</dbReference>
<dbReference type="InterPro" id="IPR024338">
    <property type="entry name" value="MID1/Yam8"/>
</dbReference>
<comment type="caution">
    <text evidence="1">The sequence shown here is derived from an EMBL/GenBank/DDBJ whole genome shotgun (WGS) entry which is preliminary data.</text>
</comment>
<dbReference type="Pfam" id="PF12929">
    <property type="entry name" value="Mid1"/>
    <property type="match status" value="1"/>
</dbReference>